<name>A0A1D8G322_9ACTN</name>
<evidence type="ECO:0000256" key="2">
    <source>
        <dbReference type="SAM" id="Phobius"/>
    </source>
</evidence>
<evidence type="ECO:0000313" key="3">
    <source>
        <dbReference type="EMBL" id="AOT59843.1"/>
    </source>
</evidence>
<accession>A0A1D8G322</accession>
<keyword evidence="2" id="KW-0812">Transmembrane</keyword>
<organism evidence="3 4">
    <name type="scientific">Streptomyces rubrolavendulae</name>
    <dbReference type="NCBI Taxonomy" id="285473"/>
    <lineage>
        <taxon>Bacteria</taxon>
        <taxon>Bacillati</taxon>
        <taxon>Actinomycetota</taxon>
        <taxon>Actinomycetes</taxon>
        <taxon>Kitasatosporales</taxon>
        <taxon>Streptomycetaceae</taxon>
        <taxon>Streptomyces</taxon>
    </lineage>
</organism>
<dbReference type="EMBL" id="CP017316">
    <property type="protein sequence ID" value="AOT59843.1"/>
    <property type="molecule type" value="Genomic_DNA"/>
</dbReference>
<proteinExistence type="predicted"/>
<dbReference type="KEGG" id="srn:A4G23_02698"/>
<keyword evidence="2" id="KW-1133">Transmembrane helix</keyword>
<dbReference type="InterPro" id="IPR043857">
    <property type="entry name" value="DUF5819"/>
</dbReference>
<dbReference type="AlphaFoldDB" id="A0A1D8G322"/>
<protein>
    <submittedName>
        <fullName evidence="3">Uncharacterized protein</fullName>
    </submittedName>
</protein>
<evidence type="ECO:0000313" key="4">
    <source>
        <dbReference type="Proteomes" id="UP000095349"/>
    </source>
</evidence>
<feature type="region of interest" description="Disordered" evidence="1">
    <location>
        <begin position="1"/>
        <end position="27"/>
    </location>
</feature>
<evidence type="ECO:0000256" key="1">
    <source>
        <dbReference type="SAM" id="MobiDB-lite"/>
    </source>
</evidence>
<gene>
    <name evidence="3" type="ORF">A4G23_02698</name>
</gene>
<dbReference type="STRING" id="285473.A4G23_02698"/>
<feature type="transmembrane region" description="Helical" evidence="2">
    <location>
        <begin position="41"/>
        <end position="63"/>
    </location>
</feature>
<dbReference type="OrthoDB" id="9342777at2"/>
<dbReference type="PATRIC" id="fig|285473.5.peg.2822"/>
<dbReference type="Proteomes" id="UP000095349">
    <property type="component" value="Chromosome"/>
</dbReference>
<dbReference type="Pfam" id="PF19136">
    <property type="entry name" value="DUF5819"/>
    <property type="match status" value="1"/>
</dbReference>
<keyword evidence="4" id="KW-1185">Reference proteome</keyword>
<dbReference type="RefSeq" id="WP_037937910.1">
    <property type="nucleotide sequence ID" value="NZ_CP017316.1"/>
</dbReference>
<reference evidence="3 4" key="1">
    <citation type="submission" date="2016-09" db="EMBL/GenBank/DDBJ databases">
        <title>Streptomyces rubrolavendulae MJM4426 Genome sequencing and assembly.</title>
        <authorList>
            <person name="Kim J.-G."/>
        </authorList>
    </citation>
    <scope>NUCLEOTIDE SEQUENCE [LARGE SCALE GENOMIC DNA]</scope>
    <source>
        <strain evidence="3 4">MJM4426</strain>
    </source>
</reference>
<dbReference type="GeneID" id="91404229"/>
<keyword evidence="2" id="KW-0472">Membrane</keyword>
<sequence>MESYDGQRGRAGHAVGEQGPEDPGRTLERGGLAALSLPYQVAGALALAVVGLVACFHVGMVFLHVAPSNTLSKQHGETVDAWVMPEFEQNWKLFAPNPLQQNVAVQVRAEVSAEGTRRVTPWIDLTAEDAAAIRGNPFPSHVQQNELRRAWDFYANQHGDDDRAGSLRAGLSERYIRRIALMRLDHHDLGGRVERIQVRSSTTGVAAPPWSREKNDTRPYYRMLPWWTVTAADLAGGVTVGRTPEEAR</sequence>